<dbReference type="PANTHER" id="PTHR21624:SF1">
    <property type="entry name" value="ALKYLGLYCEROL MONOOXYGENASE"/>
    <property type="match status" value="1"/>
</dbReference>
<evidence type="ECO:0000256" key="5">
    <source>
        <dbReference type="ARBA" id="ARBA00023098"/>
    </source>
</evidence>
<accession>A0A5B8UVJ3</accession>
<evidence type="ECO:0000259" key="8">
    <source>
        <dbReference type="Pfam" id="PF04116"/>
    </source>
</evidence>
<dbReference type="Proteomes" id="UP000321479">
    <property type="component" value="Chromosome"/>
</dbReference>
<dbReference type="GO" id="GO:0012505">
    <property type="term" value="C:endomembrane system"/>
    <property type="evidence" value="ECO:0007669"/>
    <property type="project" value="UniProtKB-SubCell"/>
</dbReference>
<keyword evidence="2 7" id="KW-0812">Transmembrane</keyword>
<dbReference type="GO" id="GO:0050479">
    <property type="term" value="F:glyceryl-ether monooxygenase activity"/>
    <property type="evidence" value="ECO:0007669"/>
    <property type="project" value="TreeGrafter"/>
</dbReference>
<dbReference type="GO" id="GO:0008610">
    <property type="term" value="P:lipid biosynthetic process"/>
    <property type="evidence" value="ECO:0007669"/>
    <property type="project" value="InterPro"/>
</dbReference>
<evidence type="ECO:0000256" key="6">
    <source>
        <dbReference type="ARBA" id="ARBA00023136"/>
    </source>
</evidence>
<dbReference type="EMBL" id="CP042436">
    <property type="protein sequence ID" value="QEC62755.1"/>
    <property type="molecule type" value="Genomic_DNA"/>
</dbReference>
<dbReference type="GO" id="GO:0006643">
    <property type="term" value="P:membrane lipid metabolic process"/>
    <property type="evidence" value="ECO:0007669"/>
    <property type="project" value="TreeGrafter"/>
</dbReference>
<dbReference type="KEGG" id="mgin:FRZ54_09195"/>
<feature type="transmembrane region" description="Helical" evidence="7">
    <location>
        <begin position="16"/>
        <end position="37"/>
    </location>
</feature>
<keyword evidence="6 7" id="KW-0472">Membrane</keyword>
<dbReference type="GO" id="GO:0016020">
    <property type="term" value="C:membrane"/>
    <property type="evidence" value="ECO:0007669"/>
    <property type="project" value="GOC"/>
</dbReference>
<evidence type="ECO:0000313" key="9">
    <source>
        <dbReference type="EMBL" id="QEC62755.1"/>
    </source>
</evidence>
<reference evidence="9 10" key="1">
    <citation type="journal article" date="2017" name="Curr. Microbiol.">
        <title>Mucilaginibacter ginsenosidivorans sp. nov., Isolated from Soil of Ginseng Field.</title>
        <authorList>
            <person name="Kim M.M."/>
            <person name="Siddiqi M.Z."/>
            <person name="Im W.T."/>
        </authorList>
    </citation>
    <scope>NUCLEOTIDE SEQUENCE [LARGE SCALE GENOMIC DNA]</scope>
    <source>
        <strain evidence="9 10">Gsoil 3017</strain>
    </source>
</reference>
<dbReference type="InterPro" id="IPR006694">
    <property type="entry name" value="Fatty_acid_hydroxylase"/>
</dbReference>
<feature type="transmembrane region" description="Helical" evidence="7">
    <location>
        <begin position="144"/>
        <end position="163"/>
    </location>
</feature>
<dbReference type="OrthoDB" id="9770329at2"/>
<feature type="domain" description="Fatty acid hydroxylase" evidence="8">
    <location>
        <begin position="157"/>
        <end position="294"/>
    </location>
</feature>
<name>A0A5B8UVJ3_9SPHI</name>
<keyword evidence="3 7" id="KW-1133">Transmembrane helix</keyword>
<dbReference type="InterPro" id="IPR051689">
    <property type="entry name" value="Sterol_desaturase/TMEM195"/>
</dbReference>
<keyword evidence="10" id="KW-1185">Reference proteome</keyword>
<evidence type="ECO:0000256" key="2">
    <source>
        <dbReference type="ARBA" id="ARBA00022692"/>
    </source>
</evidence>
<evidence type="ECO:0000256" key="3">
    <source>
        <dbReference type="ARBA" id="ARBA00022989"/>
    </source>
</evidence>
<proteinExistence type="predicted"/>
<dbReference type="RefSeq" id="WP_147031332.1">
    <property type="nucleotide sequence ID" value="NZ_CP042436.1"/>
</dbReference>
<evidence type="ECO:0000256" key="4">
    <source>
        <dbReference type="ARBA" id="ARBA00023002"/>
    </source>
</evidence>
<gene>
    <name evidence="9" type="ORF">FRZ54_09195</name>
</gene>
<feature type="transmembrane region" description="Helical" evidence="7">
    <location>
        <begin position="211"/>
        <end position="233"/>
    </location>
</feature>
<comment type="subcellular location">
    <subcellularLocation>
        <location evidence="1">Endomembrane system</location>
        <topology evidence="1">Multi-pass membrane protein</topology>
    </subcellularLocation>
</comment>
<feature type="transmembrane region" description="Helical" evidence="7">
    <location>
        <begin position="116"/>
        <end position="138"/>
    </location>
</feature>
<evidence type="ECO:0000256" key="7">
    <source>
        <dbReference type="SAM" id="Phobius"/>
    </source>
</evidence>
<dbReference type="PANTHER" id="PTHR21624">
    <property type="entry name" value="STEROL DESATURASE-RELATED PROTEIN"/>
    <property type="match status" value="1"/>
</dbReference>
<organism evidence="9 10">
    <name type="scientific">Mucilaginibacter ginsenosidivorans</name>
    <dbReference type="NCBI Taxonomy" id="398053"/>
    <lineage>
        <taxon>Bacteria</taxon>
        <taxon>Pseudomonadati</taxon>
        <taxon>Bacteroidota</taxon>
        <taxon>Sphingobacteriia</taxon>
        <taxon>Sphingobacteriales</taxon>
        <taxon>Sphingobacteriaceae</taxon>
        <taxon>Mucilaginibacter</taxon>
    </lineage>
</organism>
<dbReference type="AlphaFoldDB" id="A0A5B8UVJ3"/>
<dbReference type="GO" id="GO:0005506">
    <property type="term" value="F:iron ion binding"/>
    <property type="evidence" value="ECO:0007669"/>
    <property type="project" value="InterPro"/>
</dbReference>
<keyword evidence="4" id="KW-0560">Oxidoreductase</keyword>
<keyword evidence="5" id="KW-0443">Lipid metabolism</keyword>
<feature type="transmembrane region" description="Helical" evidence="7">
    <location>
        <begin position="60"/>
        <end position="84"/>
    </location>
</feature>
<sequence>MNFTKKLSKNWRIAENAFFVFAFGFVMYNLATTYWHYIHGSEKSKGFISAVTMSMANHEYYVSVVFVMVIINTTLVSGEILWFITRLLKQEKGKTKGWDRYKQAFNEMSVSYKSSFLAMLIHQLLPKLVLINMFWIWAPYFQKFALFTISLTWYNWIYAYICWELSSWIFHYSCHRVRLLWCIHAPHHAPSNINMAVNWVHFFAEGYYSSFVHLLILTLLGVNPLMFIVVMAIDSAWGVFVHVSEDSLKNGQMGFLQHLVITPAHHRVHHAKNPLYIDTNFASALPIWDWIFGTLQPFKKEVKAEYGVTRELDVTNFTDLYFGEIYLLWRDVKDTGGLKNKLLYIIMPPGWTPSSTDKTAAALRECFLKTNPELGLTSRNKVLKIINNALKADKPKVEETAPVFVQNEG</sequence>
<dbReference type="Pfam" id="PF04116">
    <property type="entry name" value="FA_hydroxylase"/>
    <property type="match status" value="1"/>
</dbReference>
<evidence type="ECO:0000313" key="10">
    <source>
        <dbReference type="Proteomes" id="UP000321479"/>
    </source>
</evidence>
<protein>
    <submittedName>
        <fullName evidence="9">Sterol desaturase family protein</fullName>
    </submittedName>
</protein>
<evidence type="ECO:0000256" key="1">
    <source>
        <dbReference type="ARBA" id="ARBA00004127"/>
    </source>
</evidence>